<dbReference type="Pfam" id="PF23445">
    <property type="entry name" value="WHD_SNRNP200"/>
    <property type="match status" value="1"/>
</dbReference>
<dbReference type="SMART" id="SM00973">
    <property type="entry name" value="Sec63"/>
    <property type="match status" value="1"/>
</dbReference>
<dbReference type="PROSITE" id="PS51192">
    <property type="entry name" value="HELICASE_ATP_BIND_1"/>
    <property type="match status" value="1"/>
</dbReference>
<evidence type="ECO:0000259" key="13">
    <source>
        <dbReference type="PROSITE" id="PS51194"/>
    </source>
</evidence>
<keyword evidence="6" id="KW-0413">Isomerase</keyword>
<evidence type="ECO:0000256" key="5">
    <source>
        <dbReference type="ARBA" id="ARBA00022840"/>
    </source>
</evidence>
<reference evidence="14 15" key="2">
    <citation type="submission" date="2019-11" db="EMBL/GenBank/DDBJ databases">
        <authorList>
            <person name="Lu H."/>
        </authorList>
    </citation>
    <scope>NUCLEOTIDE SEQUENCE [LARGE SCALE GENOMIC DNA]</scope>
    <source>
        <strain evidence="14 15">FIM1</strain>
    </source>
</reference>
<dbReference type="Pfam" id="PF00271">
    <property type="entry name" value="Helicase_C"/>
    <property type="match status" value="1"/>
</dbReference>
<evidence type="ECO:0000256" key="6">
    <source>
        <dbReference type="ARBA" id="ARBA00023235"/>
    </source>
</evidence>
<dbReference type="SMART" id="SM00490">
    <property type="entry name" value="HELICc"/>
    <property type="match status" value="1"/>
</dbReference>
<dbReference type="SUPFAM" id="SSF46785">
    <property type="entry name" value="Winged helix' DNA-binding domain"/>
    <property type="match status" value="1"/>
</dbReference>
<evidence type="ECO:0000313" key="14">
    <source>
        <dbReference type="EMBL" id="QGN17153.1"/>
    </source>
</evidence>
<feature type="compositionally biased region" description="Polar residues" evidence="11">
    <location>
        <begin position="1131"/>
        <end position="1153"/>
    </location>
</feature>
<feature type="domain" description="Helicase C-terminal" evidence="13">
    <location>
        <begin position="353"/>
        <end position="533"/>
    </location>
</feature>
<sequence>MQHKDPPILTFLIHVKLLKDNQAKKQSSRPNFKVGIAYNSIIDDDSDDDFTSRSNYNMTREYETSAANTSNDSTFHLNFSDSLTRPLKKKAKYAPTTTPTTNNATNTKDQQLLPVSSLPDSCRSVFNFEYFNRMQTESFDSIYHGGENCVISSPTGSGKTVLFELAILSAANKSDSSSSLKALYIAPTKSLCNEKYLQWKTKFLNLSVGMLTSDTSYTELERVKQANIIICTPEKWDVITRKWSDYPSFFALLRLVLVDEIHILQENRGSTLEVILTRMNRMCQNLRILAVSATIPNIQDIADWLKTGGPNGPSAKALIFDDSYRQVKLKHHIYSFPNKFNNDFQMDALFNTKLPDLIYKHSKGKPVLIFCPTRQSTIATARYIAQRYNEFRTSTKGVSNMRIQDRQLQDVAIKGVAFHHAGLSMADRAEVEHKFIDGDIQVLCSTSTLAVGVNLPAYLVIIKGTKMWSINGSQEYTILDILQMIGRAGRPQFETEGCALLLTDETSRDKYENLLNGASTLESCLHLNLAENIVAEITLGTIKSTQSATEWLRSTFLYRRYIKNLSYYSNIRSAVNGSNPETQLTRFCERKLNELLQFKIICENNGTLEATGYGLAMSRHYILEETVKNMIKPQHSLKTHEIIQIVSEAREFENIRLKHNEKKLYREINANPLLRYPFLDKTKQLMSITTREQKVSLIIQYELGGLEFPSYKDAAKHHQTLVQDKMLIFRHLPRVLKCMIDCFIEKNDGDSLKYALFVMRSVVGKGWEDTPMILRQLNTIGLVSLRKLVCHGVSTFDDMANLTDQQIEYYLSLKPGNGSRIKSDLQMIPSLELDYCVEEKKESFESVNISFKINVNANFKSSSWHGEQLSLLVMLKTDTGVLIDFRRTSISKLKTPKSFRISVTLNKSVRWVEFLYSCEQIGGTNHEMRYYLRAAEQNQSKEKHMTLLDQIDIGNSSRITDMETSNLIDNSNVEENQVDYKGKNTEKDEDEELLALITETGLNIRKQGREEINDRVVLENGNMKCHHTCKDKTSCRHLCCRDGIPGSTRRKTVKKAASTSDQSSFPKEIPTKLVVQPQTPMKNRIPEYTSNITQKFSYAEELASVLPGIEKSENEFSITPRKRSEKVTYVIPTSSPKQPSSCNNPASESQDSDLLNFLGSDIDLV</sequence>
<dbReference type="CDD" id="cd18795">
    <property type="entry name" value="SF2_C_Ski2"/>
    <property type="match status" value="1"/>
</dbReference>
<feature type="region of interest" description="Disordered" evidence="11">
    <location>
        <begin position="1127"/>
        <end position="1153"/>
    </location>
</feature>
<evidence type="ECO:0000313" key="15">
    <source>
        <dbReference type="Proteomes" id="UP000422736"/>
    </source>
</evidence>
<comment type="catalytic activity">
    <reaction evidence="10">
        <text>ATP + H2O = ADP + phosphate + H(+)</text>
        <dbReference type="Rhea" id="RHEA:13065"/>
        <dbReference type="ChEBI" id="CHEBI:15377"/>
        <dbReference type="ChEBI" id="CHEBI:15378"/>
        <dbReference type="ChEBI" id="CHEBI:30616"/>
        <dbReference type="ChEBI" id="CHEBI:43474"/>
        <dbReference type="ChEBI" id="CHEBI:456216"/>
        <dbReference type="EC" id="5.6.2.4"/>
    </reaction>
</comment>
<name>A0ABX6F423_KLUMA</name>
<evidence type="ECO:0000256" key="1">
    <source>
        <dbReference type="ARBA" id="ARBA00010140"/>
    </source>
</evidence>
<dbReference type="PANTHER" id="PTHR47835:SF3">
    <property type="entry name" value="HELICASE FOR MEIOSIS 1"/>
    <property type="match status" value="1"/>
</dbReference>
<dbReference type="InterPro" id="IPR027417">
    <property type="entry name" value="P-loop_NTPase"/>
</dbReference>
<accession>A0ABX6F423</accession>
<evidence type="ECO:0000256" key="8">
    <source>
        <dbReference type="ARBA" id="ARBA00034617"/>
    </source>
</evidence>
<dbReference type="InterPro" id="IPR001650">
    <property type="entry name" value="Helicase_C-like"/>
</dbReference>
<dbReference type="PANTHER" id="PTHR47835">
    <property type="entry name" value="HFM1, ATP DEPENDENT DNA HELICASE HOMOLOG"/>
    <property type="match status" value="1"/>
</dbReference>
<keyword evidence="15" id="KW-1185">Reference proteome</keyword>
<keyword evidence="4 14" id="KW-0347">Helicase</keyword>
<evidence type="ECO:0000256" key="11">
    <source>
        <dbReference type="SAM" id="MobiDB-lite"/>
    </source>
</evidence>
<feature type="compositionally biased region" description="Low complexity" evidence="11">
    <location>
        <begin position="93"/>
        <end position="108"/>
    </location>
</feature>
<dbReference type="InterPro" id="IPR014001">
    <property type="entry name" value="Helicase_ATP-bd"/>
</dbReference>
<dbReference type="Pfam" id="PF02889">
    <property type="entry name" value="Sec63"/>
    <property type="match status" value="1"/>
</dbReference>
<evidence type="ECO:0000256" key="10">
    <source>
        <dbReference type="ARBA" id="ARBA00048988"/>
    </source>
</evidence>
<reference evidence="14 15" key="1">
    <citation type="submission" date="2016-03" db="EMBL/GenBank/DDBJ databases">
        <title>How can Kluyveromyces marxianus grow so fast - potential evolutionary course in Saccharomyces Complex revealed by comparative genomics.</title>
        <authorList>
            <person name="Mo W."/>
            <person name="Lu W."/>
            <person name="Yang X."/>
            <person name="Qi J."/>
            <person name="Lv H."/>
        </authorList>
    </citation>
    <scope>NUCLEOTIDE SEQUENCE [LARGE SCALE GENOMIC DNA]</scope>
    <source>
        <strain evidence="14 15">FIM1</strain>
    </source>
</reference>
<dbReference type="InterPro" id="IPR052247">
    <property type="entry name" value="Meiotic_Crossover_Helicase"/>
</dbReference>
<dbReference type="GO" id="GO:0004386">
    <property type="term" value="F:helicase activity"/>
    <property type="evidence" value="ECO:0007669"/>
    <property type="project" value="UniProtKB-KW"/>
</dbReference>
<gene>
    <name evidence="14" type="primary">SLH1</name>
    <name evidence="14" type="ORF">FIM1_3884</name>
</gene>
<dbReference type="Gene3D" id="1.10.10.10">
    <property type="entry name" value="Winged helix-like DNA-binding domain superfamily/Winged helix DNA-binding domain"/>
    <property type="match status" value="1"/>
</dbReference>
<comment type="similarity">
    <text evidence="1">Belongs to the helicase family. SKI2 subfamily.</text>
</comment>
<dbReference type="PROSITE" id="PS51194">
    <property type="entry name" value="HELICASE_CTER"/>
    <property type="match status" value="1"/>
</dbReference>
<dbReference type="SMART" id="SM00487">
    <property type="entry name" value="DEXDc"/>
    <property type="match status" value="1"/>
</dbReference>
<dbReference type="InterPro" id="IPR036390">
    <property type="entry name" value="WH_DNA-bd_sf"/>
</dbReference>
<dbReference type="InterPro" id="IPR057842">
    <property type="entry name" value="WH_MER3"/>
</dbReference>
<evidence type="ECO:0000256" key="9">
    <source>
        <dbReference type="ARBA" id="ARBA00034808"/>
    </source>
</evidence>
<dbReference type="Proteomes" id="UP000422736">
    <property type="component" value="Chromosome 6"/>
</dbReference>
<dbReference type="Gene3D" id="1.10.3380.10">
    <property type="entry name" value="Sec63 N-terminal domain-like domain"/>
    <property type="match status" value="1"/>
</dbReference>
<evidence type="ECO:0000256" key="7">
    <source>
        <dbReference type="ARBA" id="ARBA00023254"/>
    </source>
</evidence>
<evidence type="ECO:0000259" key="12">
    <source>
        <dbReference type="PROSITE" id="PS51192"/>
    </source>
</evidence>
<protein>
    <recommendedName>
        <fullName evidence="9">DNA 3'-5' helicase</fullName>
        <ecNumber evidence="9">5.6.2.4</ecNumber>
    </recommendedName>
</protein>
<dbReference type="InterPro" id="IPR036388">
    <property type="entry name" value="WH-like_DNA-bd_sf"/>
</dbReference>
<comment type="catalytic activity">
    <reaction evidence="8">
        <text>Couples ATP hydrolysis with the unwinding of duplex DNA by translocating in the 3'-5' direction.</text>
        <dbReference type="EC" id="5.6.2.4"/>
    </reaction>
</comment>
<dbReference type="Pfam" id="PF00270">
    <property type="entry name" value="DEAD"/>
    <property type="match status" value="1"/>
</dbReference>
<keyword evidence="2" id="KW-0547">Nucleotide-binding</keyword>
<organism evidence="14 15">
    <name type="scientific">Kluyveromyces marxianus</name>
    <name type="common">Yeast</name>
    <name type="synonym">Candida kefyr</name>
    <dbReference type="NCBI Taxonomy" id="4911"/>
    <lineage>
        <taxon>Eukaryota</taxon>
        <taxon>Fungi</taxon>
        <taxon>Dikarya</taxon>
        <taxon>Ascomycota</taxon>
        <taxon>Saccharomycotina</taxon>
        <taxon>Saccharomycetes</taxon>
        <taxon>Saccharomycetales</taxon>
        <taxon>Saccharomycetaceae</taxon>
        <taxon>Kluyveromyces</taxon>
    </lineage>
</organism>
<dbReference type="InterPro" id="IPR011545">
    <property type="entry name" value="DEAD/DEAH_box_helicase_dom"/>
</dbReference>
<evidence type="ECO:0000256" key="4">
    <source>
        <dbReference type="ARBA" id="ARBA00022806"/>
    </source>
</evidence>
<dbReference type="SUPFAM" id="SSF52540">
    <property type="entry name" value="P-loop containing nucleoside triphosphate hydrolases"/>
    <property type="match status" value="1"/>
</dbReference>
<dbReference type="InterPro" id="IPR004179">
    <property type="entry name" value="Sec63-dom"/>
</dbReference>
<dbReference type="EMBL" id="CP015059">
    <property type="protein sequence ID" value="QGN17153.1"/>
    <property type="molecule type" value="Genomic_DNA"/>
</dbReference>
<feature type="domain" description="Helicase ATP-binding" evidence="12">
    <location>
        <begin position="140"/>
        <end position="313"/>
    </location>
</feature>
<proteinExistence type="inferred from homology"/>
<evidence type="ECO:0000256" key="3">
    <source>
        <dbReference type="ARBA" id="ARBA00022801"/>
    </source>
</evidence>
<dbReference type="SUPFAM" id="SSF158702">
    <property type="entry name" value="Sec63 N-terminal domain-like"/>
    <property type="match status" value="1"/>
</dbReference>
<keyword evidence="3" id="KW-0378">Hydrolase</keyword>
<dbReference type="Gene3D" id="3.40.50.300">
    <property type="entry name" value="P-loop containing nucleotide triphosphate hydrolases"/>
    <property type="match status" value="2"/>
</dbReference>
<feature type="region of interest" description="Disordered" evidence="11">
    <location>
        <begin position="88"/>
        <end position="110"/>
    </location>
</feature>
<keyword evidence="7" id="KW-0469">Meiosis</keyword>
<dbReference type="EC" id="5.6.2.4" evidence="9"/>
<keyword evidence="5" id="KW-0067">ATP-binding</keyword>
<evidence type="ECO:0000256" key="2">
    <source>
        <dbReference type="ARBA" id="ARBA00022741"/>
    </source>
</evidence>